<dbReference type="PANTHER" id="PTHR21359">
    <property type="entry name" value="DUF5577 DOMAIN-CONTAINING PROTEIN"/>
    <property type="match status" value="1"/>
</dbReference>
<dbReference type="InterPro" id="IPR039161">
    <property type="entry name" value="C19orf47-like"/>
</dbReference>
<feature type="compositionally biased region" description="Basic and acidic residues" evidence="1">
    <location>
        <begin position="111"/>
        <end position="131"/>
    </location>
</feature>
<proteinExistence type="predicted"/>
<dbReference type="EMBL" id="GGLE01003226">
    <property type="protein sequence ID" value="MBY07352.1"/>
    <property type="molecule type" value="Transcribed_RNA"/>
</dbReference>
<feature type="compositionally biased region" description="Polar residues" evidence="1">
    <location>
        <begin position="234"/>
        <end position="249"/>
    </location>
</feature>
<organism evidence="2">
    <name type="scientific">Ornithodoros turicata</name>
    <dbReference type="NCBI Taxonomy" id="34597"/>
    <lineage>
        <taxon>Eukaryota</taxon>
        <taxon>Metazoa</taxon>
        <taxon>Ecdysozoa</taxon>
        <taxon>Arthropoda</taxon>
        <taxon>Chelicerata</taxon>
        <taxon>Arachnida</taxon>
        <taxon>Acari</taxon>
        <taxon>Parasitiformes</taxon>
        <taxon>Ixodida</taxon>
        <taxon>Ixodoidea</taxon>
        <taxon>Argasidae</taxon>
        <taxon>Ornithodorinae</taxon>
        <taxon>Ornithodoros</taxon>
    </lineage>
</organism>
<reference evidence="2" key="1">
    <citation type="submission" date="2018-03" db="EMBL/GenBank/DDBJ databases">
        <title>The relapsing fever spirochete Borrelia turicatae persists in the highly oxidative environment of its soft-bodied tick vector.</title>
        <authorList>
            <person name="Bourret T.J."/>
            <person name="Boyle W.K."/>
            <person name="Valenzuela J.G."/>
            <person name="Oliveira F."/>
            <person name="Lopez J.E."/>
        </authorList>
    </citation>
    <scope>NUCLEOTIDE SEQUENCE</scope>
    <source>
        <strain evidence="2">Kansas strain/isolate</strain>
        <tissue evidence="2">Salivary glands</tissue>
    </source>
</reference>
<dbReference type="InterPro" id="IPR013761">
    <property type="entry name" value="SAM/pointed_sf"/>
</dbReference>
<dbReference type="AlphaFoldDB" id="A0A2R5LCY0"/>
<feature type="region of interest" description="Disordered" evidence="1">
    <location>
        <begin position="234"/>
        <end position="263"/>
    </location>
</feature>
<dbReference type="CDD" id="cd09531">
    <property type="entry name" value="SAM_CS047"/>
    <property type="match status" value="1"/>
</dbReference>
<feature type="region of interest" description="Disordered" evidence="1">
    <location>
        <begin position="70"/>
        <end position="89"/>
    </location>
</feature>
<feature type="region of interest" description="Disordered" evidence="1">
    <location>
        <begin position="94"/>
        <end position="131"/>
    </location>
</feature>
<protein>
    <recommendedName>
        <fullName evidence="3">DUF5577 domain-containing protein</fullName>
    </recommendedName>
</protein>
<evidence type="ECO:0008006" key="3">
    <source>
        <dbReference type="Google" id="ProtNLM"/>
    </source>
</evidence>
<dbReference type="SUPFAM" id="SSF47769">
    <property type="entry name" value="SAM/Pointed domain"/>
    <property type="match status" value="1"/>
</dbReference>
<dbReference type="InterPro" id="IPR040772">
    <property type="entry name" value="C19orf47_SAM"/>
</dbReference>
<name>A0A2R5LCY0_9ACAR</name>
<dbReference type="GO" id="GO:0005634">
    <property type="term" value="C:nucleus"/>
    <property type="evidence" value="ECO:0007669"/>
    <property type="project" value="TreeGrafter"/>
</dbReference>
<dbReference type="PANTHER" id="PTHR21359:SF1">
    <property type="entry name" value="DUF5577 DOMAIN-CONTAINING PROTEIN"/>
    <property type="match status" value="1"/>
</dbReference>
<dbReference type="Pfam" id="PF18017">
    <property type="entry name" value="SAM_4"/>
    <property type="match status" value="1"/>
</dbReference>
<accession>A0A2R5LCY0</accession>
<sequence>MTTSKWVTFFRDSGLPSEVAVNYAIIFADNRIQKGMLLDLTKEYLFDMGIHVMGDVIAILKHAKQVHSQEAQAKAMKSDKSSPSSNAASRILSRYTRRVEQPSPSLPYRSTFEDVGRNEPARPAKRHAVDNGDVRFKQPALQRIQPAERRLPAQQYNVQESVPRYSVSLPKSQPVVQPAMMEQEEGPTLKVVLPAGKTARSRQILERAYGPGGTASSTKRSVFDRLGESAVSSTTDVTTHAKQQQSTVFQRLGPSTDACGSEPSDDALPYRGVLKAPAKANPQPTGKVIRLTKAPTSTPARTLTVRKSAIQPERFASGGKTSMRVTIRQRESPGSFLLRKSISEATSSNQGLVRTNRLTQPVRAAGQSVKNRLGATAQTKATVSTVKTRLNANTAGTRIRLQGARPGNRTVLCGSGSARNTVFARLGN</sequence>
<evidence type="ECO:0000313" key="2">
    <source>
        <dbReference type="EMBL" id="MBY07352.1"/>
    </source>
</evidence>
<evidence type="ECO:0000256" key="1">
    <source>
        <dbReference type="SAM" id="MobiDB-lite"/>
    </source>
</evidence>
<dbReference type="Gene3D" id="1.10.150.50">
    <property type="entry name" value="Transcription Factor, Ets-1"/>
    <property type="match status" value="1"/>
</dbReference>